<keyword evidence="7" id="KW-1185">Reference proteome</keyword>
<dbReference type="Gene3D" id="3.20.20.30">
    <property type="entry name" value="Luciferase-like domain"/>
    <property type="match status" value="1"/>
</dbReference>
<keyword evidence="3" id="KW-0560">Oxidoreductase</keyword>
<evidence type="ECO:0000313" key="6">
    <source>
        <dbReference type="EMBL" id="PXW53656.1"/>
    </source>
</evidence>
<dbReference type="PANTHER" id="PTHR42847">
    <property type="entry name" value="ALKANESULFONATE MONOOXYGENASE"/>
    <property type="match status" value="1"/>
</dbReference>
<dbReference type="GO" id="GO:0016705">
    <property type="term" value="F:oxidoreductase activity, acting on paired donors, with incorporation or reduction of molecular oxygen"/>
    <property type="evidence" value="ECO:0007669"/>
    <property type="project" value="InterPro"/>
</dbReference>
<proteinExistence type="predicted"/>
<sequence>MSTTINADDRRATNPVFNDNRLKLGLFGLNSGQVMTKAPDRYIADWKRSDASVKLASDAGLEAIVALITWHQRQFDTFTWCAALGARHPNPAVVATFHVQLVHPTFVAKAAATGDHITDGRFCLNVVAGSNSRSYQAFGMEMPDHETRYAQAAEYMELLKRLWTEDPFDFEGRHFQVFKAESQPKPVQSLPPIMNAGTSERGVLFAAKYADMVFTHFQEDMDSVRAQCASIKKLAWDEFRRPVQVWTHGYIVIRDTDAEAEEFLRYFAVEHADQARVAAMIKALSESAYEKIQDSERWKYQRNWAAGGGVALVGSPETVARRMAEFSAAGVDGILLNSIEPESMVSRLTADVLPLLEQAGVRKPFRAHY</sequence>
<feature type="domain" description="Luciferase-like" evidence="5">
    <location>
        <begin position="26"/>
        <end position="332"/>
    </location>
</feature>
<accession>A0A2V3TY35</accession>
<comment type="caution">
    <text evidence="6">The sequence shown here is derived from an EMBL/GenBank/DDBJ whole genome shotgun (WGS) entry which is preliminary data.</text>
</comment>
<evidence type="ECO:0000256" key="1">
    <source>
        <dbReference type="ARBA" id="ARBA00022630"/>
    </source>
</evidence>
<dbReference type="GO" id="GO:0004497">
    <property type="term" value="F:monooxygenase activity"/>
    <property type="evidence" value="ECO:0007669"/>
    <property type="project" value="UniProtKB-KW"/>
</dbReference>
<dbReference type="RefSeq" id="WP_110377614.1">
    <property type="nucleotide sequence ID" value="NZ_CAKNFM010000006.1"/>
</dbReference>
<name>A0A2V3TY35_9HYPH</name>
<evidence type="ECO:0000259" key="5">
    <source>
        <dbReference type="Pfam" id="PF00296"/>
    </source>
</evidence>
<keyword evidence="4 6" id="KW-0503">Monooxygenase</keyword>
<evidence type="ECO:0000256" key="4">
    <source>
        <dbReference type="ARBA" id="ARBA00023033"/>
    </source>
</evidence>
<evidence type="ECO:0000256" key="2">
    <source>
        <dbReference type="ARBA" id="ARBA00022643"/>
    </source>
</evidence>
<reference evidence="6 7" key="1">
    <citation type="submission" date="2018-05" db="EMBL/GenBank/DDBJ databases">
        <title>Genomic Encyclopedia of Type Strains, Phase IV (KMG-IV): sequencing the most valuable type-strain genomes for metagenomic binning, comparative biology and taxonomic classification.</title>
        <authorList>
            <person name="Goeker M."/>
        </authorList>
    </citation>
    <scope>NUCLEOTIDE SEQUENCE [LARGE SCALE GENOMIC DNA]</scope>
    <source>
        <strain evidence="6 7">DSM 6462</strain>
    </source>
</reference>
<keyword evidence="2" id="KW-0288">FMN</keyword>
<evidence type="ECO:0000256" key="3">
    <source>
        <dbReference type="ARBA" id="ARBA00023002"/>
    </source>
</evidence>
<dbReference type="InterPro" id="IPR036661">
    <property type="entry name" value="Luciferase-like_sf"/>
</dbReference>
<keyword evidence="1" id="KW-0285">Flavoprotein</keyword>
<protein>
    <submittedName>
        <fullName evidence="6">Alkanesulfonate monooxygenase SsuD/methylene tetrahydromethanopterin reductase-like flavin-dependent oxidoreductase (Luciferase family)</fullName>
    </submittedName>
</protein>
<dbReference type="PANTHER" id="PTHR42847:SF4">
    <property type="entry name" value="ALKANESULFONATE MONOOXYGENASE-RELATED"/>
    <property type="match status" value="1"/>
</dbReference>
<dbReference type="Proteomes" id="UP000248021">
    <property type="component" value="Unassembled WGS sequence"/>
</dbReference>
<organism evidence="6 7">
    <name type="scientific">Chelatococcus asaccharovorans</name>
    <dbReference type="NCBI Taxonomy" id="28210"/>
    <lineage>
        <taxon>Bacteria</taxon>
        <taxon>Pseudomonadati</taxon>
        <taxon>Pseudomonadota</taxon>
        <taxon>Alphaproteobacteria</taxon>
        <taxon>Hyphomicrobiales</taxon>
        <taxon>Chelatococcaceae</taxon>
        <taxon>Chelatococcus</taxon>
    </lineage>
</organism>
<evidence type="ECO:0000313" key="7">
    <source>
        <dbReference type="Proteomes" id="UP000248021"/>
    </source>
</evidence>
<dbReference type="SUPFAM" id="SSF51679">
    <property type="entry name" value="Bacterial luciferase-like"/>
    <property type="match status" value="1"/>
</dbReference>
<gene>
    <name evidence="6" type="ORF">C7450_113144</name>
</gene>
<dbReference type="AlphaFoldDB" id="A0A2V3TY35"/>
<dbReference type="Pfam" id="PF00296">
    <property type="entry name" value="Bac_luciferase"/>
    <property type="match status" value="1"/>
</dbReference>
<dbReference type="InterPro" id="IPR011251">
    <property type="entry name" value="Luciferase-like_dom"/>
</dbReference>
<dbReference type="InterPro" id="IPR050172">
    <property type="entry name" value="SsuD_RutA_monooxygenase"/>
</dbReference>
<dbReference type="OrthoDB" id="9814695at2"/>
<dbReference type="EMBL" id="QJJK01000013">
    <property type="protein sequence ID" value="PXW53656.1"/>
    <property type="molecule type" value="Genomic_DNA"/>
</dbReference>